<evidence type="ECO:0000313" key="1">
    <source>
        <dbReference type="EMBL" id="MBB3231693.1"/>
    </source>
</evidence>
<gene>
    <name evidence="1" type="ORF">FHR97_002552</name>
</gene>
<evidence type="ECO:0000313" key="2">
    <source>
        <dbReference type="Proteomes" id="UP000518892"/>
    </source>
</evidence>
<dbReference type="EMBL" id="JACHXR010000007">
    <property type="protein sequence ID" value="MBB3231693.1"/>
    <property type="molecule type" value="Genomic_DNA"/>
</dbReference>
<dbReference type="AlphaFoldDB" id="A0A7W5EUN2"/>
<dbReference type="Proteomes" id="UP000518892">
    <property type="component" value="Unassembled WGS sequence"/>
</dbReference>
<comment type="caution">
    <text evidence="1">The sequence shown here is derived from an EMBL/GenBank/DDBJ whole genome shotgun (WGS) entry which is preliminary data.</text>
</comment>
<sequence length="156" mass="16608">MASDDVRLTSAGVEVLTDDVHEGGARLTSAGVEVLTDDVHEGGARLTSAGVEVLAGVPSKPGIAVLNFETFNDSEDGFDIYRDTQPLDPNSLPAPINAATLQRADLAPPTGESGLWYEDTTVVPGTNYHYIIGTHIGSLERLGEEFQVFAYEMVES</sequence>
<organism evidence="1 2">
    <name type="scientific">Halomonas stenophila</name>
    <dbReference type="NCBI Taxonomy" id="795312"/>
    <lineage>
        <taxon>Bacteria</taxon>
        <taxon>Pseudomonadati</taxon>
        <taxon>Pseudomonadota</taxon>
        <taxon>Gammaproteobacteria</taxon>
        <taxon>Oceanospirillales</taxon>
        <taxon>Halomonadaceae</taxon>
        <taxon>Halomonas</taxon>
    </lineage>
</organism>
<protein>
    <submittedName>
        <fullName evidence="1">Uncharacterized protein</fullName>
    </submittedName>
</protein>
<keyword evidence="2" id="KW-1185">Reference proteome</keyword>
<reference evidence="1 2" key="1">
    <citation type="submission" date="2020-08" db="EMBL/GenBank/DDBJ databases">
        <title>Genomic Encyclopedia of Type Strains, Phase III (KMG-III): the genomes of soil and plant-associated and newly described type strains.</title>
        <authorList>
            <person name="Whitman W."/>
        </authorList>
    </citation>
    <scope>NUCLEOTIDE SEQUENCE [LARGE SCALE GENOMIC DNA]</scope>
    <source>
        <strain evidence="1 2">CECT 7744</strain>
    </source>
</reference>
<name>A0A7W5EUN2_9GAMM</name>
<dbReference type="InterPro" id="IPR013783">
    <property type="entry name" value="Ig-like_fold"/>
</dbReference>
<accession>A0A7W5EUN2</accession>
<dbReference type="RefSeq" id="WP_183384170.1">
    <property type="nucleotide sequence ID" value="NZ_JACHXR010000007.1"/>
</dbReference>
<proteinExistence type="predicted"/>
<dbReference type="Gene3D" id="2.60.40.10">
    <property type="entry name" value="Immunoglobulins"/>
    <property type="match status" value="1"/>
</dbReference>